<keyword evidence="5 8" id="KW-0560">Oxidoreductase</keyword>
<reference evidence="11" key="1">
    <citation type="journal article" date="2022" name="DNA Res.">
        <title>Genome analysis of five recently described species of the CUG-Ser clade uncovers Candida theae as a new hybrid lineage with pathogenic potential in the Candida parapsilosis species complex.</title>
        <authorList>
            <person name="Mixao V."/>
            <person name="Del Olmo V."/>
            <person name="Hegedusova E."/>
            <person name="Saus E."/>
            <person name="Pryszcz L."/>
            <person name="Cillingova A."/>
            <person name="Nosek J."/>
            <person name="Gabaldon T."/>
        </authorList>
    </citation>
    <scope>NUCLEOTIDE SEQUENCE</scope>
    <source>
        <strain evidence="11">CBS 10844</strain>
    </source>
</reference>
<dbReference type="GO" id="GO:0016971">
    <property type="term" value="F:flavin-dependent sulfhydryl oxidase activity"/>
    <property type="evidence" value="ECO:0007669"/>
    <property type="project" value="InterPro"/>
</dbReference>
<comment type="caution">
    <text evidence="11">The sequence shown here is derived from an EMBL/GenBank/DDBJ whole genome shotgun (WGS) entry which is preliminary data.</text>
</comment>
<organism evidence="11 12">
    <name type="scientific">Candida oxycetoniae</name>
    <dbReference type="NCBI Taxonomy" id="497107"/>
    <lineage>
        <taxon>Eukaryota</taxon>
        <taxon>Fungi</taxon>
        <taxon>Dikarya</taxon>
        <taxon>Ascomycota</taxon>
        <taxon>Saccharomycotina</taxon>
        <taxon>Pichiomycetes</taxon>
        <taxon>Debaryomycetaceae</taxon>
        <taxon>Candida/Lodderomyces clade</taxon>
        <taxon>Candida</taxon>
    </lineage>
</organism>
<dbReference type="PANTHER" id="PTHR12645:SF0">
    <property type="entry name" value="FAD-LINKED SULFHYDRYL OXIDASE ALR"/>
    <property type="match status" value="1"/>
</dbReference>
<keyword evidence="12" id="KW-1185">Reference proteome</keyword>
<dbReference type="PANTHER" id="PTHR12645">
    <property type="entry name" value="ALR/ERV"/>
    <property type="match status" value="1"/>
</dbReference>
<keyword evidence="6" id="KW-0496">Mitochondrion</keyword>
<dbReference type="Pfam" id="PF04777">
    <property type="entry name" value="Evr1_Alr"/>
    <property type="match status" value="1"/>
</dbReference>
<feature type="compositionally biased region" description="Low complexity" evidence="9">
    <location>
        <begin position="70"/>
        <end position="87"/>
    </location>
</feature>
<keyword evidence="4 8" id="KW-0274">FAD</keyword>
<evidence type="ECO:0000256" key="4">
    <source>
        <dbReference type="ARBA" id="ARBA00022827"/>
    </source>
</evidence>
<comment type="cofactor">
    <cofactor evidence="1 8">
        <name>FAD</name>
        <dbReference type="ChEBI" id="CHEBI:57692"/>
    </cofactor>
</comment>
<dbReference type="EMBL" id="JAHUZD010000074">
    <property type="protein sequence ID" value="KAI3404838.2"/>
    <property type="molecule type" value="Genomic_DNA"/>
</dbReference>
<dbReference type="InterPro" id="IPR036774">
    <property type="entry name" value="ERV/ALR_sulphydryl_oxid_sf"/>
</dbReference>
<dbReference type="Proteomes" id="UP001202479">
    <property type="component" value="Unassembled WGS sequence"/>
</dbReference>
<comment type="catalytic activity">
    <reaction evidence="8">
        <text>2 R'C(R)SH + O2 = R'C(R)S-S(R)CR' + H2O2</text>
        <dbReference type="Rhea" id="RHEA:17357"/>
        <dbReference type="ChEBI" id="CHEBI:15379"/>
        <dbReference type="ChEBI" id="CHEBI:16240"/>
        <dbReference type="ChEBI" id="CHEBI:16520"/>
        <dbReference type="ChEBI" id="CHEBI:17412"/>
        <dbReference type="EC" id="1.8.3.2"/>
    </reaction>
</comment>
<comment type="subcellular location">
    <subcellularLocation>
        <location evidence="2">Mitochondrion intermembrane space</location>
    </subcellularLocation>
</comment>
<evidence type="ECO:0000256" key="8">
    <source>
        <dbReference type="RuleBase" id="RU371123"/>
    </source>
</evidence>
<evidence type="ECO:0000256" key="7">
    <source>
        <dbReference type="ARBA" id="ARBA00023157"/>
    </source>
</evidence>
<dbReference type="GeneID" id="73379972"/>
<dbReference type="RefSeq" id="XP_049180583.1">
    <property type="nucleotide sequence ID" value="XM_049323575.1"/>
</dbReference>
<feature type="domain" description="ERV/ALR sulfhydryl oxidase" evidence="10">
    <location>
        <begin position="96"/>
        <end position="196"/>
    </location>
</feature>
<dbReference type="GO" id="GO:0050660">
    <property type="term" value="F:flavin adenine dinucleotide binding"/>
    <property type="evidence" value="ECO:0007669"/>
    <property type="project" value="TreeGrafter"/>
</dbReference>
<evidence type="ECO:0000256" key="2">
    <source>
        <dbReference type="ARBA" id="ARBA00004569"/>
    </source>
</evidence>
<name>A0AAI9SXC7_9ASCO</name>
<keyword evidence="3 8" id="KW-0285">Flavoprotein</keyword>
<evidence type="ECO:0000256" key="6">
    <source>
        <dbReference type="ARBA" id="ARBA00023128"/>
    </source>
</evidence>
<dbReference type="Gene3D" id="4.10.320.60">
    <property type="match status" value="1"/>
</dbReference>
<dbReference type="PROSITE" id="PS51324">
    <property type="entry name" value="ERV_ALR"/>
    <property type="match status" value="1"/>
</dbReference>
<keyword evidence="7" id="KW-1015">Disulfide bond</keyword>
<dbReference type="InterPro" id="IPR017905">
    <property type="entry name" value="ERV/ALR_sulphydryl_oxidase"/>
</dbReference>
<evidence type="ECO:0000256" key="1">
    <source>
        <dbReference type="ARBA" id="ARBA00001974"/>
    </source>
</evidence>
<feature type="region of interest" description="Disordered" evidence="9">
    <location>
        <begin position="1"/>
        <end position="28"/>
    </location>
</feature>
<sequence length="203" mass="22815">MSSTETKVASQEKAVDTPPKGLPQFGASGRRIIYDKDGKPCRACNTLLDFQLATGKSSKSRKEKKEHGQSTESSSSTIASTMPSTTSGTSYYTKVDPPDVTKLGRSSWSLLHSIAATYPEEPTTKQQQDMKSFLNLFAGFYPCWFCGEEFGKYMEKHKPDTGSQDDLGKWLCDAHNAVNKRLGKPKFDCQFWKKRWKDGWDEE</sequence>
<evidence type="ECO:0000256" key="5">
    <source>
        <dbReference type="ARBA" id="ARBA00023002"/>
    </source>
</evidence>
<protein>
    <recommendedName>
        <fullName evidence="8">Sulfhydryl oxidase</fullName>
        <ecNumber evidence="8">1.8.3.2</ecNumber>
    </recommendedName>
</protein>
<evidence type="ECO:0000256" key="3">
    <source>
        <dbReference type="ARBA" id="ARBA00022630"/>
    </source>
</evidence>
<proteinExistence type="predicted"/>
<dbReference type="FunFam" id="1.20.120.310:FF:000003">
    <property type="entry name" value="Sulfhydryl oxidase"/>
    <property type="match status" value="1"/>
</dbReference>
<accession>A0AAI9SXC7</accession>
<gene>
    <name evidence="11" type="ORF">KGF56_002355</name>
</gene>
<evidence type="ECO:0000256" key="9">
    <source>
        <dbReference type="SAM" id="MobiDB-lite"/>
    </source>
</evidence>
<dbReference type="SUPFAM" id="SSF69000">
    <property type="entry name" value="FAD-dependent thiol oxidase"/>
    <property type="match status" value="1"/>
</dbReference>
<evidence type="ECO:0000313" key="12">
    <source>
        <dbReference type="Proteomes" id="UP001202479"/>
    </source>
</evidence>
<dbReference type="EC" id="1.8.3.2" evidence="8"/>
<dbReference type="Gene3D" id="1.20.120.310">
    <property type="entry name" value="ERV/ALR sulfhydryl oxidase domain"/>
    <property type="match status" value="1"/>
</dbReference>
<dbReference type="InterPro" id="IPR039799">
    <property type="entry name" value="ALR/ERV"/>
</dbReference>
<evidence type="ECO:0000313" key="11">
    <source>
        <dbReference type="EMBL" id="KAI3404838.2"/>
    </source>
</evidence>
<evidence type="ECO:0000259" key="10">
    <source>
        <dbReference type="PROSITE" id="PS51324"/>
    </source>
</evidence>
<dbReference type="GO" id="GO:0005758">
    <property type="term" value="C:mitochondrial intermembrane space"/>
    <property type="evidence" value="ECO:0007669"/>
    <property type="project" value="UniProtKB-SubCell"/>
</dbReference>
<feature type="region of interest" description="Disordered" evidence="9">
    <location>
        <begin position="54"/>
        <end position="96"/>
    </location>
</feature>
<dbReference type="AlphaFoldDB" id="A0AAI9SXC7"/>